<feature type="compositionally biased region" description="Polar residues" evidence="1">
    <location>
        <begin position="1"/>
        <end position="11"/>
    </location>
</feature>
<evidence type="ECO:0000313" key="2">
    <source>
        <dbReference type="EMBL" id="KAJ8984558.1"/>
    </source>
</evidence>
<feature type="region of interest" description="Disordered" evidence="1">
    <location>
        <begin position="1"/>
        <end position="23"/>
    </location>
</feature>
<reference evidence="2" key="1">
    <citation type="journal article" date="2023" name="Insect Mol. Biol.">
        <title>Genome sequencing provides insights into the evolution of gene families encoding plant cell wall-degrading enzymes in longhorned beetles.</title>
        <authorList>
            <person name="Shin N.R."/>
            <person name="Okamura Y."/>
            <person name="Kirsch R."/>
            <person name="Pauchet Y."/>
        </authorList>
    </citation>
    <scope>NUCLEOTIDE SEQUENCE</scope>
    <source>
        <strain evidence="2">MMC_N1</strain>
    </source>
</reference>
<dbReference type="EMBL" id="JAPWTJ010000032">
    <property type="protein sequence ID" value="KAJ8984558.1"/>
    <property type="molecule type" value="Genomic_DNA"/>
</dbReference>
<accession>A0ABQ9K1Q5</accession>
<sequence length="107" mass="11990">MYQLLNQSTPPTRVGDGKVPDKSQLMSKKEITQQCAFLLRDIQPNNTNLATVPTPVERFIFRCCDVGKLHLVLFGDMVTGTAFEQVDEMTGDSSFFEVKLATRAAYK</sequence>
<name>A0ABQ9K1Q5_9CUCU</name>
<gene>
    <name evidence="2" type="ORF">NQ317_006845</name>
</gene>
<evidence type="ECO:0000256" key="1">
    <source>
        <dbReference type="SAM" id="MobiDB-lite"/>
    </source>
</evidence>
<evidence type="ECO:0000313" key="3">
    <source>
        <dbReference type="Proteomes" id="UP001162164"/>
    </source>
</evidence>
<comment type="caution">
    <text evidence="2">The sequence shown here is derived from an EMBL/GenBank/DDBJ whole genome shotgun (WGS) entry which is preliminary data.</text>
</comment>
<proteinExistence type="predicted"/>
<organism evidence="2 3">
    <name type="scientific">Molorchus minor</name>
    <dbReference type="NCBI Taxonomy" id="1323400"/>
    <lineage>
        <taxon>Eukaryota</taxon>
        <taxon>Metazoa</taxon>
        <taxon>Ecdysozoa</taxon>
        <taxon>Arthropoda</taxon>
        <taxon>Hexapoda</taxon>
        <taxon>Insecta</taxon>
        <taxon>Pterygota</taxon>
        <taxon>Neoptera</taxon>
        <taxon>Endopterygota</taxon>
        <taxon>Coleoptera</taxon>
        <taxon>Polyphaga</taxon>
        <taxon>Cucujiformia</taxon>
        <taxon>Chrysomeloidea</taxon>
        <taxon>Cerambycidae</taxon>
        <taxon>Lamiinae</taxon>
        <taxon>Monochamini</taxon>
        <taxon>Molorchus</taxon>
    </lineage>
</organism>
<protein>
    <submittedName>
        <fullName evidence="2">Uncharacterized protein</fullName>
    </submittedName>
</protein>
<keyword evidence="3" id="KW-1185">Reference proteome</keyword>
<dbReference type="Proteomes" id="UP001162164">
    <property type="component" value="Unassembled WGS sequence"/>
</dbReference>